<keyword evidence="1" id="KW-1133">Transmembrane helix</keyword>
<protein>
    <submittedName>
        <fullName evidence="2">Uncharacterized protein</fullName>
    </submittedName>
</protein>
<feature type="transmembrane region" description="Helical" evidence="1">
    <location>
        <begin position="88"/>
        <end position="109"/>
    </location>
</feature>
<evidence type="ECO:0000313" key="2">
    <source>
        <dbReference type="EMBL" id="QIH77568.1"/>
    </source>
</evidence>
<keyword evidence="1" id="KW-0812">Transmembrane</keyword>
<evidence type="ECO:0000313" key="3">
    <source>
        <dbReference type="Proteomes" id="UP000501122"/>
    </source>
</evidence>
<feature type="transmembrane region" description="Helical" evidence="1">
    <location>
        <begin position="64"/>
        <end position="81"/>
    </location>
</feature>
<name>A0AAE6X0L3_9STAP</name>
<dbReference type="RefSeq" id="WP_164953056.1">
    <property type="nucleotide sequence ID" value="NZ_CP047363.1"/>
</dbReference>
<gene>
    <name evidence="2" type="ORF">GTN30_02720</name>
</gene>
<proteinExistence type="predicted"/>
<dbReference type="AlphaFoldDB" id="A0AAE6X0L3"/>
<evidence type="ECO:0000256" key="1">
    <source>
        <dbReference type="SAM" id="Phobius"/>
    </source>
</evidence>
<dbReference type="EMBL" id="CP047363">
    <property type="protein sequence ID" value="QIH77568.1"/>
    <property type="molecule type" value="Genomic_DNA"/>
</dbReference>
<accession>A0AAE6X0L3</accession>
<dbReference type="Proteomes" id="UP000501122">
    <property type="component" value="Chromosome"/>
</dbReference>
<keyword evidence="1" id="KW-0472">Membrane</keyword>
<organism evidence="2 3">
    <name type="scientific">Macrococcoides canis</name>
    <dbReference type="NCBI Taxonomy" id="1855823"/>
    <lineage>
        <taxon>Bacteria</taxon>
        <taxon>Bacillati</taxon>
        <taxon>Bacillota</taxon>
        <taxon>Bacilli</taxon>
        <taxon>Bacillales</taxon>
        <taxon>Staphylococcaceae</taxon>
        <taxon>Macrococcoides</taxon>
    </lineage>
</organism>
<sequence>MNRKVSFALSLIMFWIKGQVETDTRFVKIKNSNTVLGFIPAGSNNQTIPLKNISATQINSSYKIMPMIIGIIFMFIGLSQISNSFMSFLIFGLIGVGLFGSGILTTLAIQRAGNDYIIAVPFFEKAKLLEAQDMIEEALAHDADKTDLNLYMNRKDEA</sequence>
<reference evidence="2" key="1">
    <citation type="journal article" date="2020" name="Antimicrob. Agents Chemother.">
        <title>The novel macrolide resistance genes mef(D), msr(F) and msr(H) are present on resistance islands in Macrococcus canis, Macrococcus caseolyticus and Staphylococcus aureus.</title>
        <authorList>
            <person name="Schwendener S."/>
            <person name="Dona V."/>
            <person name="Perreten V."/>
        </authorList>
    </citation>
    <scope>NUCLEOTIDE SEQUENCE</scope>
    <source>
        <strain evidence="2">Epi0076A</strain>
    </source>
</reference>